<dbReference type="Proteomes" id="UP001159329">
    <property type="component" value="Unassembled WGS sequence"/>
</dbReference>
<gene>
    <name evidence="2" type="ORF">N7644_13770</name>
</gene>
<accession>A0AA42I9S7</accession>
<protein>
    <submittedName>
        <fullName evidence="2">Phosphate--AMP phosphotransferase</fullName>
    </submittedName>
</protein>
<evidence type="ECO:0000313" key="3">
    <source>
        <dbReference type="Proteomes" id="UP001159329"/>
    </source>
</evidence>
<dbReference type="PANTHER" id="PTHR34383">
    <property type="entry name" value="POLYPHOSPHATE:AMP PHOSPHOTRANSFERASE-RELATED"/>
    <property type="match status" value="1"/>
</dbReference>
<comment type="caution">
    <text evidence="2">The sequence shown here is derived from an EMBL/GenBank/DDBJ whole genome shotgun (WGS) entry which is preliminary data.</text>
</comment>
<dbReference type="AlphaFoldDB" id="A0AA42I9S7"/>
<feature type="domain" description="Polyphosphate kinase-2-related" evidence="1">
    <location>
        <begin position="22"/>
        <end position="224"/>
    </location>
</feature>
<dbReference type="Gene3D" id="3.40.50.300">
    <property type="entry name" value="P-loop containing nucleotide triphosphate hydrolases"/>
    <property type="match status" value="2"/>
</dbReference>
<dbReference type="RefSeq" id="WP_032875391.1">
    <property type="nucleotide sequence ID" value="NZ_JAOEEO010000004.1"/>
</dbReference>
<dbReference type="SUPFAM" id="SSF52540">
    <property type="entry name" value="P-loop containing nucleoside triphosphate hydrolases"/>
    <property type="match status" value="2"/>
</dbReference>
<evidence type="ECO:0000313" key="2">
    <source>
        <dbReference type="EMBL" id="MDH0564740.1"/>
    </source>
</evidence>
<sequence>MSKQQPTFELRDEDELSLDLIEAQYALKESRDKKNAKSVLVLVSGIELAGKGEAVKQLREWLDPRYLRVKADAPQFLTNNQPFWQSYSRFIPAEGQIVVMFGNWYSDLLTTAMHVSKPLNEQLFDGYIEQMRAFEHDLQNNHVHIVKVWFDLSWKSLQKRLDQIDASEQRWHKLHGLDWRNKKQYDTLQGLSQRFTDDWFVIDGEDEKLRDQSFAQYLLQTLQELPEHQTKVSQKWQQAEIPQHLLEPVQASLEKQDYKEQLRKLSKKVAEKLRFDERKVVICFEGMDAAGKGGAIKRIVKKLDPREYEIHTIAAPERYELRRPYLWRFWNRLNDSGKITIFDRTWYGRVLVERIEGFASTVEWQRAYNEINRFEENLVDSQTVIVKIWLAISKEEQALRFKAREQTPHKRFKITEEDWRNREKWDDYLKAAADMLERTDTDYAPWYVIATDDKYSARIQVLKAILQQLKAD</sequence>
<dbReference type="Pfam" id="PF03976">
    <property type="entry name" value="PPK2"/>
    <property type="match status" value="2"/>
</dbReference>
<reference evidence="2" key="1">
    <citation type="submission" date="2022-09" db="EMBL/GenBank/DDBJ databases">
        <title>Intensive care unit water sources are persistently colonized with multi-drug resistant bacteria and are the site of extensive horizontal gene transfer of antibiotic resistance genes.</title>
        <authorList>
            <person name="Diorio-Toth L."/>
        </authorList>
    </citation>
    <scope>NUCLEOTIDE SEQUENCE</scope>
    <source>
        <strain evidence="2">GD04005</strain>
    </source>
</reference>
<dbReference type="InterPro" id="IPR022488">
    <property type="entry name" value="PPK2-related"/>
</dbReference>
<dbReference type="PANTHER" id="PTHR34383:SF3">
    <property type="entry name" value="POLYPHOSPHATE:AMP PHOSPHOTRANSFERASE"/>
    <property type="match status" value="1"/>
</dbReference>
<dbReference type="InterPro" id="IPR027417">
    <property type="entry name" value="P-loop_NTPase"/>
</dbReference>
<dbReference type="EMBL" id="JAOEEO010000004">
    <property type="protein sequence ID" value="MDH0564740.1"/>
    <property type="molecule type" value="Genomic_DNA"/>
</dbReference>
<proteinExistence type="predicted"/>
<feature type="domain" description="Polyphosphate kinase-2-related" evidence="1">
    <location>
        <begin position="253"/>
        <end position="471"/>
    </location>
</feature>
<evidence type="ECO:0000259" key="1">
    <source>
        <dbReference type="Pfam" id="PF03976"/>
    </source>
</evidence>
<name>A0AA42I9S7_9GAMM</name>
<organism evidence="2 3">
    <name type="scientific">Acinetobacter courvalinii</name>
    <dbReference type="NCBI Taxonomy" id="280147"/>
    <lineage>
        <taxon>Bacteria</taxon>
        <taxon>Pseudomonadati</taxon>
        <taxon>Pseudomonadota</taxon>
        <taxon>Gammaproteobacteria</taxon>
        <taxon>Moraxellales</taxon>
        <taxon>Moraxellaceae</taxon>
        <taxon>Acinetobacter</taxon>
    </lineage>
</organism>